<feature type="transmembrane region" description="Helical" evidence="7">
    <location>
        <begin position="160"/>
        <end position="183"/>
    </location>
</feature>
<comment type="caution">
    <text evidence="10">The sequence shown here is derived from an EMBL/GenBank/DDBJ whole genome shotgun (WGS) entry which is preliminary data.</text>
</comment>
<feature type="transmembrane region" description="Helical" evidence="7">
    <location>
        <begin position="75"/>
        <end position="96"/>
    </location>
</feature>
<gene>
    <name evidence="10" type="ORF">A7A08_00539</name>
</gene>
<sequence>MATGSHKVIYAALGANLIIAISKFGGALYTGSSAMFSEAVHSVVDTGNQGLLLLGMKRSQRPPDRHHPFGYGAEVFFWAFVVAILIFAVGAGISFYEGVIKLIEPHPITNAYVNYIILAVAMGFEATAWFIAYREFRGAQDKHRPFRFVRAVRQSKDPTVFTVLFEDTAALLGLVAALTGVFLSDVYGIAWADGVASLVIAAILAGAAILLAYETKGLLIGEAASRTVTTSICEIVESSPNVLHLNEIRTMHLAPQEILLALSIDFSDEMSSAEVEEAVSQLEMKIKKAHPMVTRIFIEVQSERRHEQFAAEERKARAES</sequence>
<accession>A0A1E2S2J9</accession>
<feature type="transmembrane region" description="Helical" evidence="7">
    <location>
        <begin position="7"/>
        <end position="29"/>
    </location>
</feature>
<dbReference type="SUPFAM" id="SSF160240">
    <property type="entry name" value="Cation efflux protein cytoplasmic domain-like"/>
    <property type="match status" value="1"/>
</dbReference>
<dbReference type="GO" id="GO:0008324">
    <property type="term" value="F:monoatomic cation transmembrane transporter activity"/>
    <property type="evidence" value="ECO:0007669"/>
    <property type="project" value="InterPro"/>
</dbReference>
<evidence type="ECO:0000313" key="10">
    <source>
        <dbReference type="EMBL" id="ODA68707.1"/>
    </source>
</evidence>
<dbReference type="Gene3D" id="3.30.70.1350">
    <property type="entry name" value="Cation efflux protein, cytoplasmic domain"/>
    <property type="match status" value="1"/>
</dbReference>
<dbReference type="Pfam" id="PF16916">
    <property type="entry name" value="ZT_dimer"/>
    <property type="match status" value="1"/>
</dbReference>
<evidence type="ECO:0000256" key="6">
    <source>
        <dbReference type="ARBA" id="ARBA00023136"/>
    </source>
</evidence>
<evidence type="ECO:0000256" key="1">
    <source>
        <dbReference type="ARBA" id="ARBA00004141"/>
    </source>
</evidence>
<dbReference type="OrthoDB" id="9806522at2"/>
<evidence type="ECO:0000256" key="2">
    <source>
        <dbReference type="ARBA" id="ARBA00008114"/>
    </source>
</evidence>
<organism evidence="10 11">
    <name type="scientific">Methyloligella halotolerans</name>
    <dbReference type="NCBI Taxonomy" id="1177755"/>
    <lineage>
        <taxon>Bacteria</taxon>
        <taxon>Pseudomonadati</taxon>
        <taxon>Pseudomonadota</taxon>
        <taxon>Alphaproteobacteria</taxon>
        <taxon>Hyphomicrobiales</taxon>
        <taxon>Hyphomicrobiaceae</taxon>
        <taxon>Methyloligella</taxon>
    </lineage>
</organism>
<feature type="domain" description="Cation efflux protein cytoplasmic" evidence="9">
    <location>
        <begin position="229"/>
        <end position="300"/>
    </location>
</feature>
<protein>
    <submittedName>
        <fullName evidence="10">Ferrous-iron efflux pump FieF</fullName>
    </submittedName>
</protein>
<evidence type="ECO:0000256" key="7">
    <source>
        <dbReference type="SAM" id="Phobius"/>
    </source>
</evidence>
<dbReference type="InterPro" id="IPR036837">
    <property type="entry name" value="Cation_efflux_CTD_sf"/>
</dbReference>
<dbReference type="GO" id="GO:0006829">
    <property type="term" value="P:zinc ion transport"/>
    <property type="evidence" value="ECO:0007669"/>
    <property type="project" value="InterPro"/>
</dbReference>
<evidence type="ECO:0000313" key="11">
    <source>
        <dbReference type="Proteomes" id="UP000095087"/>
    </source>
</evidence>
<dbReference type="PATRIC" id="fig|1177755.3.peg.537"/>
<keyword evidence="3" id="KW-0813">Transport</keyword>
<comment type="subcellular location">
    <subcellularLocation>
        <location evidence="1">Membrane</location>
        <topology evidence="1">Multi-pass membrane protein</topology>
    </subcellularLocation>
</comment>
<name>A0A1E2S2J9_9HYPH</name>
<feature type="transmembrane region" description="Helical" evidence="7">
    <location>
        <begin position="112"/>
        <end position="133"/>
    </location>
</feature>
<dbReference type="RefSeq" id="WP_069093952.1">
    <property type="nucleotide sequence ID" value="NZ_MASI01000001.1"/>
</dbReference>
<dbReference type="PANTHER" id="PTHR13414">
    <property type="entry name" value="HUEL-CATION TRANSPORTER"/>
    <property type="match status" value="1"/>
</dbReference>
<dbReference type="InterPro" id="IPR040177">
    <property type="entry name" value="SLC30A9"/>
</dbReference>
<dbReference type="Pfam" id="PF01545">
    <property type="entry name" value="Cation_efflux"/>
    <property type="match status" value="1"/>
</dbReference>
<dbReference type="InterPro" id="IPR027470">
    <property type="entry name" value="Cation_efflux_CTD"/>
</dbReference>
<evidence type="ECO:0000256" key="3">
    <source>
        <dbReference type="ARBA" id="ARBA00022448"/>
    </source>
</evidence>
<proteinExistence type="inferred from homology"/>
<dbReference type="NCBIfam" id="TIGR01297">
    <property type="entry name" value="CDF"/>
    <property type="match status" value="1"/>
</dbReference>
<reference evidence="10 11" key="1">
    <citation type="submission" date="2016-07" db="EMBL/GenBank/DDBJ databases">
        <title>Draft genome sequence of Methyloligella halotolerans C2T (VKM B-2706T=CCUG 61687T=DSM 25045T), a halotolerant polyhydroxybutyrate accumulating methylotroph.</title>
        <authorList>
            <person name="Vasilenko O.V."/>
            <person name="Doronina N.V."/>
            <person name="Poroshina M.N."/>
            <person name="Tarlachkov S.V."/>
            <person name="Trotsenko Y.A."/>
        </authorList>
    </citation>
    <scope>NUCLEOTIDE SEQUENCE [LARGE SCALE GENOMIC DNA]</scope>
    <source>
        <strain evidence="10 11">VKM B-2706</strain>
    </source>
</reference>
<dbReference type="Gene3D" id="1.20.1510.10">
    <property type="entry name" value="Cation efflux protein transmembrane domain"/>
    <property type="match status" value="1"/>
</dbReference>
<dbReference type="GO" id="GO:0016020">
    <property type="term" value="C:membrane"/>
    <property type="evidence" value="ECO:0007669"/>
    <property type="project" value="UniProtKB-SubCell"/>
</dbReference>
<dbReference type="SUPFAM" id="SSF161111">
    <property type="entry name" value="Cation efflux protein transmembrane domain-like"/>
    <property type="match status" value="1"/>
</dbReference>
<feature type="transmembrane region" description="Helical" evidence="7">
    <location>
        <begin position="189"/>
        <end position="213"/>
    </location>
</feature>
<dbReference type="PANTHER" id="PTHR13414:SF9">
    <property type="entry name" value="PROTON-COUPLED ZINC ANTIPORTER SLC30A9, MITOCHONDRIAL"/>
    <property type="match status" value="1"/>
</dbReference>
<keyword evidence="5 7" id="KW-1133">Transmembrane helix</keyword>
<evidence type="ECO:0000259" key="8">
    <source>
        <dbReference type="Pfam" id="PF01545"/>
    </source>
</evidence>
<evidence type="ECO:0000256" key="5">
    <source>
        <dbReference type="ARBA" id="ARBA00022989"/>
    </source>
</evidence>
<dbReference type="InterPro" id="IPR002524">
    <property type="entry name" value="Cation_efflux"/>
</dbReference>
<evidence type="ECO:0000256" key="4">
    <source>
        <dbReference type="ARBA" id="ARBA00022692"/>
    </source>
</evidence>
<dbReference type="EMBL" id="MASI01000001">
    <property type="protein sequence ID" value="ODA68707.1"/>
    <property type="molecule type" value="Genomic_DNA"/>
</dbReference>
<keyword evidence="4 7" id="KW-0812">Transmembrane</keyword>
<keyword evidence="11" id="KW-1185">Reference proteome</keyword>
<keyword evidence="6 7" id="KW-0472">Membrane</keyword>
<dbReference type="AlphaFoldDB" id="A0A1E2S2J9"/>
<dbReference type="InterPro" id="IPR058533">
    <property type="entry name" value="Cation_efflux_TM"/>
</dbReference>
<comment type="similarity">
    <text evidence="2">Belongs to the cation diffusion facilitator (CDF) transporter (TC 2.A.4) family.</text>
</comment>
<dbReference type="InterPro" id="IPR027469">
    <property type="entry name" value="Cation_efflux_TMD_sf"/>
</dbReference>
<dbReference type="Proteomes" id="UP000095087">
    <property type="component" value="Unassembled WGS sequence"/>
</dbReference>
<feature type="domain" description="Cation efflux protein transmembrane" evidence="8">
    <location>
        <begin position="10"/>
        <end position="218"/>
    </location>
</feature>
<evidence type="ECO:0000259" key="9">
    <source>
        <dbReference type="Pfam" id="PF16916"/>
    </source>
</evidence>
<dbReference type="STRING" id="1177755.A7A08_00539"/>